<proteinExistence type="inferred from homology"/>
<evidence type="ECO:0000313" key="13">
    <source>
        <dbReference type="EMBL" id="KIO77460.1"/>
    </source>
</evidence>
<gene>
    <name evidence="13" type="ORF">TH53_09290</name>
</gene>
<dbReference type="EMBL" id="JXRA01000034">
    <property type="protein sequence ID" value="KIO77460.1"/>
    <property type="molecule type" value="Genomic_DNA"/>
</dbReference>
<dbReference type="RefSeq" id="WP_041881004.1">
    <property type="nucleotide sequence ID" value="NZ_CP157278.1"/>
</dbReference>
<evidence type="ECO:0000256" key="6">
    <source>
        <dbReference type="ARBA" id="ARBA00023136"/>
    </source>
</evidence>
<evidence type="ECO:0000256" key="7">
    <source>
        <dbReference type="ARBA" id="ARBA00023237"/>
    </source>
</evidence>
<keyword evidence="2 8" id="KW-0813">Transport</keyword>
<dbReference type="InterPro" id="IPR037066">
    <property type="entry name" value="Plug_dom_sf"/>
</dbReference>
<evidence type="ECO:0000313" key="14">
    <source>
        <dbReference type="Proteomes" id="UP000032049"/>
    </source>
</evidence>
<evidence type="ECO:0000256" key="4">
    <source>
        <dbReference type="ARBA" id="ARBA00022692"/>
    </source>
</evidence>
<keyword evidence="7 8" id="KW-0998">Cell outer membrane</keyword>
<comment type="similarity">
    <text evidence="8 9">Belongs to the TonB-dependent receptor family.</text>
</comment>
<evidence type="ECO:0000256" key="10">
    <source>
        <dbReference type="SAM" id="SignalP"/>
    </source>
</evidence>
<keyword evidence="4 8" id="KW-0812">Transmembrane</keyword>
<keyword evidence="10" id="KW-0732">Signal</keyword>
<evidence type="ECO:0008006" key="15">
    <source>
        <dbReference type="Google" id="ProtNLM"/>
    </source>
</evidence>
<dbReference type="Gene3D" id="2.60.40.1120">
    <property type="entry name" value="Carboxypeptidase-like, regulatory domain"/>
    <property type="match status" value="1"/>
</dbReference>
<dbReference type="Pfam" id="PF07715">
    <property type="entry name" value="Plug"/>
    <property type="match status" value="1"/>
</dbReference>
<evidence type="ECO:0000256" key="9">
    <source>
        <dbReference type="RuleBase" id="RU003357"/>
    </source>
</evidence>
<accession>A0A0D0GMR0</accession>
<evidence type="ECO:0000256" key="3">
    <source>
        <dbReference type="ARBA" id="ARBA00022452"/>
    </source>
</evidence>
<feature type="domain" description="TonB-dependent receptor-like beta-barrel" evidence="11">
    <location>
        <begin position="346"/>
        <end position="699"/>
    </location>
</feature>
<evidence type="ECO:0000259" key="12">
    <source>
        <dbReference type="Pfam" id="PF07715"/>
    </source>
</evidence>
<dbReference type="Proteomes" id="UP000032049">
    <property type="component" value="Unassembled WGS sequence"/>
</dbReference>
<dbReference type="GO" id="GO:0009279">
    <property type="term" value="C:cell outer membrane"/>
    <property type="evidence" value="ECO:0007669"/>
    <property type="project" value="UniProtKB-SubCell"/>
</dbReference>
<evidence type="ECO:0000256" key="1">
    <source>
        <dbReference type="ARBA" id="ARBA00004571"/>
    </source>
</evidence>
<dbReference type="PROSITE" id="PS52016">
    <property type="entry name" value="TONB_DEPENDENT_REC_3"/>
    <property type="match status" value="1"/>
</dbReference>
<dbReference type="NCBIfam" id="TIGR04057">
    <property type="entry name" value="SusC_RagA_signa"/>
    <property type="match status" value="1"/>
</dbReference>
<feature type="signal peptide" evidence="10">
    <location>
        <begin position="1"/>
        <end position="20"/>
    </location>
</feature>
<dbReference type="STRING" id="1503925.TH53_09290"/>
<name>A0A0D0GMR0_9SPHI</name>
<evidence type="ECO:0000259" key="11">
    <source>
        <dbReference type="Pfam" id="PF00593"/>
    </source>
</evidence>
<dbReference type="SUPFAM" id="SSF56935">
    <property type="entry name" value="Porins"/>
    <property type="match status" value="1"/>
</dbReference>
<feature type="chain" id="PRO_5002210804" description="TonB-dependent receptor" evidence="10">
    <location>
        <begin position="21"/>
        <end position="948"/>
    </location>
</feature>
<comment type="subcellular location">
    <subcellularLocation>
        <location evidence="1 8">Cell outer membrane</location>
        <topology evidence="1 8">Multi-pass membrane protein</topology>
    </subcellularLocation>
</comment>
<keyword evidence="5 9" id="KW-0798">TonB box</keyword>
<comment type="caution">
    <text evidence="13">The sequence shown here is derived from an EMBL/GenBank/DDBJ whole genome shotgun (WGS) entry which is preliminary data.</text>
</comment>
<dbReference type="InterPro" id="IPR023997">
    <property type="entry name" value="TonB-dep_OMP_SusC/RagA_CS"/>
</dbReference>
<evidence type="ECO:0000256" key="5">
    <source>
        <dbReference type="ARBA" id="ARBA00023077"/>
    </source>
</evidence>
<reference evidence="13 14" key="1">
    <citation type="submission" date="2015-01" db="EMBL/GenBank/DDBJ databases">
        <title>Draft genome sequence of Pedobacter sp. NL19 isolated from sludge of an effluent treatment pond in an abandoned uranium mine.</title>
        <authorList>
            <person name="Santos T."/>
            <person name="Caetano T."/>
            <person name="Covas C."/>
            <person name="Cruz A."/>
            <person name="Mendo S."/>
        </authorList>
    </citation>
    <scope>NUCLEOTIDE SEQUENCE [LARGE SCALE GENOMIC DNA]</scope>
    <source>
        <strain evidence="13 14">NL19</strain>
    </source>
</reference>
<dbReference type="OrthoDB" id="9768177at2"/>
<dbReference type="InterPro" id="IPR039426">
    <property type="entry name" value="TonB-dep_rcpt-like"/>
</dbReference>
<sequence>MIKFFTTLGLSMILCSAIQAQIIKGTVYDQSTRETIVGASISVKEHPGKGVMADAQGRFSLQLQSGETLIVKMIGYKQFQKQYTAVKDGQQINVSLEPGVELQEVMVTASLANSRSKKAIGTNIDHINAAAVVATSNPSSLADIVNGRISGAQVYNTNGKVGMPIRFDIRSSATFSMERDPLIFIDGVRYGNSNTSDINSSQEAMSALNDLPLNDIESIDVIKGPAAAASYGAEAANGVVVIQTKRGLNGKKGIAVNVKYTAGFSELARKYDQFVNNDPLNDFFRKGTEQQLYANITSQIDQNNSIFFSANTNKNAGIVPGNQDNRQTVRTGYDFVKDRFKLSLTAGYVKGKLSIPQSASGRDDAIWNLMRDRTPWPFIAEESWRAIQKEYENDRFTGSLKLAYTFPFEIKAESLVGLDLNRIDGLNYLPYGFLQGTNNTGSKQVSNRRNQNMNWDFKLSRNFVFNPKWQLNLSFLSQLTQASEKVTGISVRNFAVPGISNIASAAEILGTTDNTFEKRTHGLYGEAFLSYDNKLFINAGLRRDVSNMIGRNVASIWYPTVSVAYNVAGMDFLKGKVEEWKFRAAYGESGRLPYPGDAQTAYLVENSSFGTIVKPLRKGNPDIKPERTGEFEIGTDIKIFDQKLSFTYYRQNTRDAIVYTTLLPSLGWPSTLSGDYPENIGKIQGQGLEISYNSRVFTSANKKHSLDIYAIFNQQSNKVINSGGKDILSSVNLIRAGLPAFAFYSNLSEGPVFDAKGVYTGAKEGPLQELGKPFPTYNGSVGFGLQLFNNLRLQSLFTYSKGAKVYNISARNVASQGNNYEAKETLKTQLAALTPGTADYISTATALSKVDGVRGDFIQKADFIRLSNLTLSYDLGDWAKKYTKGVLKRCLVSITGNNLWLTTNYGGAEPQIDSQGGSKRTKGISYLSSDWTAVPAPRTYAFSLNIGF</sequence>
<dbReference type="Pfam" id="PF13715">
    <property type="entry name" value="CarbopepD_reg_2"/>
    <property type="match status" value="1"/>
</dbReference>
<keyword evidence="14" id="KW-1185">Reference proteome</keyword>
<protein>
    <recommendedName>
        <fullName evidence="15">TonB-dependent receptor</fullName>
    </recommendedName>
</protein>
<dbReference type="Gene3D" id="2.40.170.20">
    <property type="entry name" value="TonB-dependent receptor, beta-barrel domain"/>
    <property type="match status" value="1"/>
</dbReference>
<dbReference type="SUPFAM" id="SSF49464">
    <property type="entry name" value="Carboxypeptidase regulatory domain-like"/>
    <property type="match status" value="1"/>
</dbReference>
<keyword evidence="3 8" id="KW-1134">Transmembrane beta strand</keyword>
<dbReference type="AlphaFoldDB" id="A0A0D0GMR0"/>
<dbReference type="InterPro" id="IPR036942">
    <property type="entry name" value="Beta-barrel_TonB_sf"/>
</dbReference>
<dbReference type="Gene3D" id="2.170.130.10">
    <property type="entry name" value="TonB-dependent receptor, plug domain"/>
    <property type="match status" value="1"/>
</dbReference>
<organism evidence="13 14">
    <name type="scientific">Pedobacter lusitanus</name>
    <dbReference type="NCBI Taxonomy" id="1503925"/>
    <lineage>
        <taxon>Bacteria</taxon>
        <taxon>Pseudomonadati</taxon>
        <taxon>Bacteroidota</taxon>
        <taxon>Sphingobacteriia</taxon>
        <taxon>Sphingobacteriales</taxon>
        <taxon>Sphingobacteriaceae</taxon>
        <taxon>Pedobacter</taxon>
    </lineage>
</organism>
<feature type="domain" description="TonB-dependent receptor plug" evidence="12">
    <location>
        <begin position="119"/>
        <end position="239"/>
    </location>
</feature>
<evidence type="ECO:0000256" key="8">
    <source>
        <dbReference type="PROSITE-ProRule" id="PRU01360"/>
    </source>
</evidence>
<dbReference type="InterPro" id="IPR000531">
    <property type="entry name" value="Beta-barrel_TonB"/>
</dbReference>
<dbReference type="Pfam" id="PF00593">
    <property type="entry name" value="TonB_dep_Rec_b-barrel"/>
    <property type="match status" value="1"/>
</dbReference>
<evidence type="ECO:0000256" key="2">
    <source>
        <dbReference type="ARBA" id="ARBA00022448"/>
    </source>
</evidence>
<keyword evidence="6 8" id="KW-0472">Membrane</keyword>
<dbReference type="InterPro" id="IPR012910">
    <property type="entry name" value="Plug_dom"/>
</dbReference>
<dbReference type="InterPro" id="IPR008969">
    <property type="entry name" value="CarboxyPept-like_regulatory"/>
</dbReference>